<gene>
    <name evidence="8" type="ORF">DSTB1V02_LOCUS3178</name>
</gene>
<keyword evidence="3" id="KW-1133">Transmembrane helix</keyword>
<accession>A0A7R8X3R6</accession>
<feature type="domain" description="SEA" evidence="5">
    <location>
        <begin position="979"/>
        <end position="1098"/>
    </location>
</feature>
<dbReference type="InterPro" id="IPR000742">
    <property type="entry name" value="EGF"/>
</dbReference>
<dbReference type="EMBL" id="LR899909">
    <property type="protein sequence ID" value="CAD7243250.1"/>
    <property type="molecule type" value="Genomic_DNA"/>
</dbReference>
<keyword evidence="3" id="KW-0472">Membrane</keyword>
<dbReference type="PROSITE" id="PS01186">
    <property type="entry name" value="EGF_2"/>
    <property type="match status" value="1"/>
</dbReference>
<comment type="caution">
    <text evidence="1">Lacks conserved residue(s) required for the propagation of feature annotation.</text>
</comment>
<evidence type="ECO:0000259" key="6">
    <source>
        <dbReference type="PROSITE" id="PS50026"/>
    </source>
</evidence>
<organism evidence="8">
    <name type="scientific">Darwinula stevensoni</name>
    <dbReference type="NCBI Taxonomy" id="69355"/>
    <lineage>
        <taxon>Eukaryota</taxon>
        <taxon>Metazoa</taxon>
        <taxon>Ecdysozoa</taxon>
        <taxon>Arthropoda</taxon>
        <taxon>Crustacea</taxon>
        <taxon>Oligostraca</taxon>
        <taxon>Ostracoda</taxon>
        <taxon>Podocopa</taxon>
        <taxon>Podocopida</taxon>
        <taxon>Darwinulocopina</taxon>
        <taxon>Darwinuloidea</taxon>
        <taxon>Darwinulidae</taxon>
        <taxon>Darwinula</taxon>
    </lineage>
</organism>
<dbReference type="InterPro" id="IPR045266">
    <property type="entry name" value="DOH_DOMON"/>
</dbReference>
<name>A0A7R8X3R6_9CRUS</name>
<feature type="region of interest" description="Disordered" evidence="2">
    <location>
        <begin position="765"/>
        <end position="784"/>
    </location>
</feature>
<feature type="transmembrane region" description="Helical" evidence="3">
    <location>
        <begin position="1117"/>
        <end position="1140"/>
    </location>
</feature>
<feature type="signal peptide" evidence="4">
    <location>
        <begin position="1"/>
        <end position="23"/>
    </location>
</feature>
<dbReference type="EMBL" id="CAJPEV010000392">
    <property type="protein sequence ID" value="CAG0884808.1"/>
    <property type="molecule type" value="Genomic_DNA"/>
</dbReference>
<feature type="domain" description="DOMON" evidence="7">
    <location>
        <begin position="800"/>
        <end position="918"/>
    </location>
</feature>
<protein>
    <submittedName>
        <fullName evidence="8">Uncharacterized protein</fullName>
    </submittedName>
</protein>
<evidence type="ECO:0000259" key="7">
    <source>
        <dbReference type="PROSITE" id="PS50836"/>
    </source>
</evidence>
<keyword evidence="9" id="KW-1185">Reference proteome</keyword>
<dbReference type="PROSITE" id="PS50026">
    <property type="entry name" value="EGF_3"/>
    <property type="match status" value="1"/>
</dbReference>
<evidence type="ECO:0000313" key="9">
    <source>
        <dbReference type="Proteomes" id="UP000677054"/>
    </source>
</evidence>
<dbReference type="PROSITE" id="PS50024">
    <property type="entry name" value="SEA"/>
    <property type="match status" value="1"/>
</dbReference>
<keyword evidence="4" id="KW-0732">Signal</keyword>
<feature type="region of interest" description="Disordered" evidence="2">
    <location>
        <begin position="1181"/>
        <end position="1254"/>
    </location>
</feature>
<keyword evidence="1" id="KW-0245">EGF-like domain</keyword>
<proteinExistence type="predicted"/>
<dbReference type="PROSITE" id="PS50836">
    <property type="entry name" value="DOMON"/>
    <property type="match status" value="2"/>
</dbReference>
<dbReference type="SMART" id="SM00664">
    <property type="entry name" value="DoH"/>
    <property type="match status" value="2"/>
</dbReference>
<feature type="compositionally biased region" description="Basic and acidic residues" evidence="2">
    <location>
        <begin position="393"/>
        <end position="440"/>
    </location>
</feature>
<dbReference type="Pfam" id="PF03351">
    <property type="entry name" value="DOMON"/>
    <property type="match status" value="2"/>
</dbReference>
<dbReference type="CDD" id="cd00054">
    <property type="entry name" value="EGF_CA"/>
    <property type="match status" value="1"/>
</dbReference>
<feature type="compositionally biased region" description="Basic and acidic residues" evidence="2">
    <location>
        <begin position="345"/>
        <end position="377"/>
    </location>
</feature>
<feature type="domain" description="DOMON" evidence="7">
    <location>
        <begin position="585"/>
        <end position="711"/>
    </location>
</feature>
<evidence type="ECO:0000313" key="8">
    <source>
        <dbReference type="EMBL" id="CAD7243250.1"/>
    </source>
</evidence>
<dbReference type="InterPro" id="IPR005018">
    <property type="entry name" value="DOMON_domain"/>
</dbReference>
<feature type="chain" id="PRO_5036208955" evidence="4">
    <location>
        <begin position="24"/>
        <end position="1287"/>
    </location>
</feature>
<evidence type="ECO:0000256" key="2">
    <source>
        <dbReference type="SAM" id="MobiDB-lite"/>
    </source>
</evidence>
<keyword evidence="1" id="KW-1015">Disulfide bond</keyword>
<dbReference type="PROSITE" id="PS00022">
    <property type="entry name" value="EGF_1"/>
    <property type="match status" value="1"/>
</dbReference>
<feature type="compositionally biased region" description="Basic and acidic residues" evidence="2">
    <location>
        <begin position="457"/>
        <end position="477"/>
    </location>
</feature>
<evidence type="ECO:0000256" key="3">
    <source>
        <dbReference type="SAM" id="Phobius"/>
    </source>
</evidence>
<feature type="compositionally biased region" description="Basic and acidic residues" evidence="2">
    <location>
        <begin position="571"/>
        <end position="603"/>
    </location>
</feature>
<dbReference type="CDD" id="cd09631">
    <property type="entry name" value="DOMON_DOH"/>
    <property type="match status" value="2"/>
</dbReference>
<dbReference type="InterPro" id="IPR000082">
    <property type="entry name" value="SEA_dom"/>
</dbReference>
<keyword evidence="3" id="KW-0812">Transmembrane</keyword>
<evidence type="ECO:0000259" key="5">
    <source>
        <dbReference type="PROSITE" id="PS50024"/>
    </source>
</evidence>
<dbReference type="PANTHER" id="PTHR46901:SF2">
    <property type="entry name" value="GH04942P"/>
    <property type="match status" value="1"/>
</dbReference>
<feature type="region of interest" description="Disordered" evidence="2">
    <location>
        <begin position="307"/>
        <end position="624"/>
    </location>
</feature>
<dbReference type="Proteomes" id="UP000677054">
    <property type="component" value="Unassembled WGS sequence"/>
</dbReference>
<dbReference type="Gene3D" id="2.60.120.260">
    <property type="entry name" value="Galactose-binding domain-like"/>
    <property type="match status" value="1"/>
</dbReference>
<dbReference type="SMART" id="SM00181">
    <property type="entry name" value="EGF"/>
    <property type="match status" value="2"/>
</dbReference>
<sequence>MGGVDVCSLVISVLVASTVPALGHVALTYPPARKYDLDFLDSFRTAPPCGMPKGDVKTTVLAGRPFNITWHLSYPHQGGFSLELLDSKGRPLRSITPKTSETDYIQGDATAQSWEAEFPADFECEDCTIRLIRQAVEWGNSYQFWSCADVDVVKRSDYREDCSGHGKSFAGRCLCDRLYSGDRCQYQDECQEDIDCGRHGRCVDVQATTFPRHQCYCDAGWFGPGCAVPSPVKKPSDINLGAFSEQELSPGLILYWRVLKAQGELEVVLQGNGTSYLALGWKPAGLTTQCRAFPAIEDPVTEIQDRVDVRQKQAKAVDSTPPKVQRPYGQDGKKAAAEPEPEVEPESHAESEGEEKHGKAEPEAEPKDSKTKPEATPKNKTAASEVELADSTAKPESEKHGEAEPEPETHSTAEPEGETSTKHEHQAKDGKVTTEKDHNAEPIAEETSVSEPEPENEVAKTDQKVKGVKRAEAKEESSTSEPEPEAEYSTPEPEAEHSGDGQTTTISPESTDIIPPRFKRQLVQREGWLPYDETEEDVTAEPEATGTEKEHQVKAKPSAAVKEPAPEAEAEPEHEPEHHAQDRKGEAVAEGKPEGEGKAEGSPKPEASGATTTESKVGKYAPKGTIHPMDCSDIVIGMARGPLHRVHDYYTRDRSTPHFDSYFGGKDDLTAAYGYEQDGVTTIYFRKKLKSEEPTDHSIENNPMTVIWARGQDPQSYIHKPKSGLEVGSASVRDFYRPDELKYHGHGSQRGGLSLNFFDEAKKELEQGTGNESTSTGASAEDNHCEGSYSYPRGCSKDGCEYSATWNYNAAKDSVDFHITTSNTDKWTGIAFSKNNHMPQSDAVLGWVDRTGRAFVADMWLSSYNLPRLDTSQDLSGEEARLRDGILSLNFSRPRLSPDNSTDVSFGECVFMFYPVKGGSYNSVNKKIQKHELTPVISSDKICISLCPLAIAGSGGVPGGGGSGTRVTEAPTTTTTRKPQLLMDVELKVIDIGDNFVIPEKGTTEFQDWSDRVKREVSSTLNTMPGFEDVMVTEFSGGNHNENEMVAKLIVIMDKEKSGDKEKVQEMVEAALQREVHSGQVGNLRVDPQYLKVGQPQVSLASSADSPAGLSEEQIRLYAVIACIGALVLIAIIQASYSIYRMKRRPSGPKVQKERLITNSAWKDYSTTGNINYGYEQFETEERGASGSKNRGSNKNNISHAPYGDSRSLQRPVKNGYSKSPDRFNSLPRPTFSPNSGSYYSQDRPPMRPYNGSMGQAAPPDFYFMPSQRKYSGEVVRVYVDYNQHPK</sequence>
<feature type="domain" description="EGF-like" evidence="6">
    <location>
        <begin position="186"/>
        <end position="227"/>
    </location>
</feature>
<reference evidence="8" key="1">
    <citation type="submission" date="2020-11" db="EMBL/GenBank/DDBJ databases">
        <authorList>
            <person name="Tran Van P."/>
        </authorList>
    </citation>
    <scope>NUCLEOTIDE SEQUENCE</scope>
</reference>
<feature type="compositionally biased region" description="Polar residues" evidence="2">
    <location>
        <begin position="500"/>
        <end position="510"/>
    </location>
</feature>
<dbReference type="OrthoDB" id="188511at2759"/>
<evidence type="ECO:0000256" key="4">
    <source>
        <dbReference type="SAM" id="SignalP"/>
    </source>
</evidence>
<evidence type="ECO:0000256" key="1">
    <source>
        <dbReference type="PROSITE-ProRule" id="PRU00076"/>
    </source>
</evidence>
<feature type="compositionally biased region" description="Polar residues" evidence="2">
    <location>
        <begin position="768"/>
        <end position="778"/>
    </location>
</feature>
<feature type="compositionally biased region" description="Polar residues" evidence="2">
    <location>
        <begin position="1232"/>
        <end position="1241"/>
    </location>
</feature>
<feature type="disulfide bond" evidence="1">
    <location>
        <begin position="217"/>
        <end position="226"/>
    </location>
</feature>
<dbReference type="PANTHER" id="PTHR46901">
    <property type="entry name" value="GH04942P"/>
    <property type="match status" value="1"/>
</dbReference>
<feature type="compositionally biased region" description="Low complexity" evidence="2">
    <location>
        <begin position="1186"/>
        <end position="1199"/>
    </location>
</feature>